<evidence type="ECO:0000256" key="3">
    <source>
        <dbReference type="ARBA" id="ARBA00008072"/>
    </source>
</evidence>
<dbReference type="GO" id="GO:0003939">
    <property type="term" value="F:L-iditol 2-dehydrogenase (NAD+) activity"/>
    <property type="evidence" value="ECO:0007669"/>
    <property type="project" value="TreeGrafter"/>
</dbReference>
<dbReference type="GO" id="GO:0008270">
    <property type="term" value="F:zinc ion binding"/>
    <property type="evidence" value="ECO:0007669"/>
    <property type="project" value="InterPro"/>
</dbReference>
<evidence type="ECO:0000313" key="11">
    <source>
        <dbReference type="Proteomes" id="UP000039046"/>
    </source>
</evidence>
<reference evidence="10 11" key="1">
    <citation type="journal article" date="2015" name="Genome Announc.">
        <title>Draft Genome Sequence and Gene Annotation of the Entomopathogenic Fungus Verticillium hemipterigenum.</title>
        <authorList>
            <person name="Horn F."/>
            <person name="Habel A."/>
            <person name="Scharf D.H."/>
            <person name="Dworschak J."/>
            <person name="Brakhage A.A."/>
            <person name="Guthke R."/>
            <person name="Hertweck C."/>
            <person name="Linde J."/>
        </authorList>
    </citation>
    <scope>NUCLEOTIDE SEQUENCE [LARGE SCALE GENOMIC DNA]</scope>
</reference>
<evidence type="ECO:0000313" key="10">
    <source>
        <dbReference type="EMBL" id="CEJ91465.1"/>
    </source>
</evidence>
<gene>
    <name evidence="10" type="ORF">VHEMI07175</name>
</gene>
<evidence type="ECO:0000256" key="5">
    <source>
        <dbReference type="ARBA" id="ARBA00022833"/>
    </source>
</evidence>
<evidence type="ECO:0000256" key="7">
    <source>
        <dbReference type="ARBA" id="ARBA00023027"/>
    </source>
</evidence>
<sequence length="379" mass="40699">MATERVQASVLHGEKDLRLQDRELPAPEASEIQIAIQSTGLCGSDLHYFNHYRNGDIIVREPLTLGHESSGTVVSVGSSVTTFAPGDRVALEVGVSCDDCEYCDSGSYNICRGMRFRSSAKSFPHFQGTLQERINHPAKWCHKLPSNMSLDLGALIEPLSVAMHAQDRARLPEGATILVFGAGAVGILAAAVSRAAGAKAIIIADIQQDRIDFAIKNGFADAGVLVPMARPQTTEDKLKYAQEVAAMVKETKVNSEPVGEVSATYECTGVETCTQCSIYCTKPGGKVMIIGMGTPILTLPMSAAALREVDLVGVFRYANTYPRAIEMLSNPPRGMPDLSTLVTHRIKGMENIPQAFATAGKVKDDDGKLVLKVMIDMSA</sequence>
<dbReference type="Gene3D" id="3.90.180.10">
    <property type="entry name" value="Medium-chain alcohol dehydrogenases, catalytic domain"/>
    <property type="match status" value="1"/>
</dbReference>
<dbReference type="InterPro" id="IPR011032">
    <property type="entry name" value="GroES-like_sf"/>
</dbReference>
<dbReference type="AlphaFoldDB" id="A0A0A1TKV9"/>
<dbReference type="SUPFAM" id="SSF50129">
    <property type="entry name" value="GroES-like"/>
    <property type="match status" value="1"/>
</dbReference>
<dbReference type="Gene3D" id="3.40.50.720">
    <property type="entry name" value="NAD(P)-binding Rossmann-like Domain"/>
    <property type="match status" value="1"/>
</dbReference>
<evidence type="ECO:0000256" key="1">
    <source>
        <dbReference type="ARBA" id="ARBA00001947"/>
    </source>
</evidence>
<dbReference type="STRING" id="1531966.A0A0A1TKV9"/>
<dbReference type="Proteomes" id="UP000039046">
    <property type="component" value="Unassembled WGS sequence"/>
</dbReference>
<dbReference type="InterPro" id="IPR002328">
    <property type="entry name" value="ADH_Zn_CS"/>
</dbReference>
<keyword evidence="5 8" id="KW-0862">Zinc</keyword>
<dbReference type="SUPFAM" id="SSF51735">
    <property type="entry name" value="NAD(P)-binding Rossmann-fold domains"/>
    <property type="match status" value="1"/>
</dbReference>
<dbReference type="InterPro" id="IPR020843">
    <property type="entry name" value="ER"/>
</dbReference>
<dbReference type="PANTHER" id="PTHR43161:SF25">
    <property type="entry name" value="ALCOHOL DEHYDROGENASE, PUTATIVE (AFU_ORTHOLOGUE AFUA_1G14390)-RELATED"/>
    <property type="match status" value="1"/>
</dbReference>
<accession>A0A0A1TKV9</accession>
<dbReference type="InterPro" id="IPR013149">
    <property type="entry name" value="ADH-like_C"/>
</dbReference>
<keyword evidence="6" id="KW-0560">Oxidoreductase</keyword>
<dbReference type="SMART" id="SM00829">
    <property type="entry name" value="PKS_ER"/>
    <property type="match status" value="1"/>
</dbReference>
<name>A0A0A1TKV9_9HYPO</name>
<protein>
    <submittedName>
        <fullName evidence="10">Putative Sorbitol dehydrogenase</fullName>
    </submittedName>
</protein>
<comment type="pathway">
    <text evidence="2">Carbohydrate degradation.</text>
</comment>
<evidence type="ECO:0000256" key="8">
    <source>
        <dbReference type="RuleBase" id="RU361277"/>
    </source>
</evidence>
<dbReference type="HOGENOM" id="CLU_026673_11_5_1"/>
<keyword evidence="11" id="KW-1185">Reference proteome</keyword>
<dbReference type="Pfam" id="PF08240">
    <property type="entry name" value="ADH_N"/>
    <property type="match status" value="1"/>
</dbReference>
<dbReference type="PANTHER" id="PTHR43161">
    <property type="entry name" value="SORBITOL DEHYDROGENASE"/>
    <property type="match status" value="1"/>
</dbReference>
<dbReference type="InterPro" id="IPR013154">
    <property type="entry name" value="ADH-like_N"/>
</dbReference>
<keyword evidence="7" id="KW-0520">NAD</keyword>
<keyword evidence="4 8" id="KW-0479">Metal-binding</keyword>
<evidence type="ECO:0000259" key="9">
    <source>
        <dbReference type="SMART" id="SM00829"/>
    </source>
</evidence>
<dbReference type="PROSITE" id="PS00059">
    <property type="entry name" value="ADH_ZINC"/>
    <property type="match status" value="1"/>
</dbReference>
<evidence type="ECO:0000256" key="2">
    <source>
        <dbReference type="ARBA" id="ARBA00004921"/>
    </source>
</evidence>
<comment type="similarity">
    <text evidence="3 8">Belongs to the zinc-containing alcohol dehydrogenase family.</text>
</comment>
<dbReference type="CDD" id="cd05285">
    <property type="entry name" value="sorbitol_DH"/>
    <property type="match status" value="1"/>
</dbReference>
<dbReference type="EMBL" id="CDHN01000003">
    <property type="protein sequence ID" value="CEJ91465.1"/>
    <property type="molecule type" value="Genomic_DNA"/>
</dbReference>
<evidence type="ECO:0000256" key="4">
    <source>
        <dbReference type="ARBA" id="ARBA00022723"/>
    </source>
</evidence>
<feature type="domain" description="Enoyl reductase (ER)" evidence="9">
    <location>
        <begin position="13"/>
        <end position="371"/>
    </location>
</feature>
<dbReference type="OrthoDB" id="5363962at2759"/>
<organism evidence="10 11">
    <name type="scientific">[Torrubiella] hemipterigena</name>
    <dbReference type="NCBI Taxonomy" id="1531966"/>
    <lineage>
        <taxon>Eukaryota</taxon>
        <taxon>Fungi</taxon>
        <taxon>Dikarya</taxon>
        <taxon>Ascomycota</taxon>
        <taxon>Pezizomycotina</taxon>
        <taxon>Sordariomycetes</taxon>
        <taxon>Hypocreomycetidae</taxon>
        <taxon>Hypocreales</taxon>
        <taxon>Clavicipitaceae</taxon>
        <taxon>Clavicipitaceae incertae sedis</taxon>
        <taxon>'Torrubiella' clade</taxon>
    </lineage>
</organism>
<dbReference type="InterPro" id="IPR036291">
    <property type="entry name" value="NAD(P)-bd_dom_sf"/>
</dbReference>
<dbReference type="GO" id="GO:0006062">
    <property type="term" value="P:sorbitol catabolic process"/>
    <property type="evidence" value="ECO:0007669"/>
    <property type="project" value="TreeGrafter"/>
</dbReference>
<evidence type="ECO:0000256" key="6">
    <source>
        <dbReference type="ARBA" id="ARBA00023002"/>
    </source>
</evidence>
<comment type="cofactor">
    <cofactor evidence="1 8">
        <name>Zn(2+)</name>
        <dbReference type="ChEBI" id="CHEBI:29105"/>
    </cofactor>
</comment>
<proteinExistence type="inferred from homology"/>
<dbReference type="Pfam" id="PF00107">
    <property type="entry name" value="ADH_zinc_N"/>
    <property type="match status" value="1"/>
</dbReference>
<dbReference type="InterPro" id="IPR045306">
    <property type="entry name" value="SDH-like"/>
</dbReference>